<keyword evidence="6 8" id="KW-0472">Membrane</keyword>
<feature type="region of interest" description="Disordered" evidence="9">
    <location>
        <begin position="235"/>
        <end position="256"/>
    </location>
</feature>
<keyword evidence="3 8" id="KW-0132">Cell division</keyword>
<comment type="subcellular location">
    <subcellularLocation>
        <location evidence="8">Cell membrane</location>
        <topology evidence="8">Single-pass type II membrane protein</topology>
    </subcellularLocation>
    <subcellularLocation>
        <location evidence="1">Membrane</location>
    </subcellularLocation>
    <text evidence="8">Localizes to the division septum.</text>
</comment>
<evidence type="ECO:0000256" key="9">
    <source>
        <dbReference type="SAM" id="MobiDB-lite"/>
    </source>
</evidence>
<keyword evidence="4 8" id="KW-0812">Transmembrane</keyword>
<organism evidence="11 12">
    <name type="scientific">Paenibacillus urinalis</name>
    <dbReference type="NCBI Taxonomy" id="521520"/>
    <lineage>
        <taxon>Bacteria</taxon>
        <taxon>Bacillati</taxon>
        <taxon>Bacillota</taxon>
        <taxon>Bacilli</taxon>
        <taxon>Bacillales</taxon>
        <taxon>Paenibacillaceae</taxon>
        <taxon>Paenibacillus</taxon>
    </lineage>
</organism>
<protein>
    <recommendedName>
        <fullName evidence="8">Cell division protein DivIB</fullName>
    </recommendedName>
</protein>
<feature type="domain" description="POTRA" evidence="10">
    <location>
        <begin position="45"/>
        <end position="113"/>
    </location>
</feature>
<evidence type="ECO:0000256" key="6">
    <source>
        <dbReference type="ARBA" id="ARBA00023136"/>
    </source>
</evidence>
<evidence type="ECO:0000256" key="5">
    <source>
        <dbReference type="ARBA" id="ARBA00022989"/>
    </source>
</evidence>
<evidence type="ECO:0000256" key="4">
    <source>
        <dbReference type="ARBA" id="ARBA00022692"/>
    </source>
</evidence>
<dbReference type="InterPro" id="IPR050487">
    <property type="entry name" value="FtsQ_DivIB"/>
</dbReference>
<dbReference type="PANTHER" id="PTHR37820">
    <property type="entry name" value="CELL DIVISION PROTEIN DIVIB"/>
    <property type="match status" value="1"/>
</dbReference>
<dbReference type="Proteomes" id="UP001220962">
    <property type="component" value="Chromosome"/>
</dbReference>
<dbReference type="InterPro" id="IPR013685">
    <property type="entry name" value="POTRA_FtsQ_type"/>
</dbReference>
<dbReference type="PROSITE" id="PS51779">
    <property type="entry name" value="POTRA"/>
    <property type="match status" value="1"/>
</dbReference>
<comment type="function">
    <text evidence="8">Cell division protein that may be involved in stabilizing or promoting the assembly of the division complex.</text>
</comment>
<evidence type="ECO:0000256" key="8">
    <source>
        <dbReference type="HAMAP-Rule" id="MF_00912"/>
    </source>
</evidence>
<dbReference type="Gene3D" id="3.40.50.10960">
    <property type="match status" value="1"/>
</dbReference>
<keyword evidence="7 8" id="KW-0131">Cell cycle</keyword>
<feature type="compositionally biased region" description="Acidic residues" evidence="9">
    <location>
        <begin position="241"/>
        <end position="256"/>
    </location>
</feature>
<dbReference type="AlphaFoldDB" id="A0AAX3MVZ6"/>
<name>A0AAX3MVZ6_9BACL</name>
<dbReference type="GO" id="GO:0005886">
    <property type="term" value="C:plasma membrane"/>
    <property type="evidence" value="ECO:0007669"/>
    <property type="project" value="UniProtKB-SubCell"/>
</dbReference>
<accession>A0AAX3MVZ6</accession>
<dbReference type="PANTHER" id="PTHR37820:SF1">
    <property type="entry name" value="CELL DIVISION PROTEIN FTSQ"/>
    <property type="match status" value="1"/>
</dbReference>
<evidence type="ECO:0000313" key="12">
    <source>
        <dbReference type="Proteomes" id="UP001220962"/>
    </source>
</evidence>
<evidence type="ECO:0000259" key="10">
    <source>
        <dbReference type="PROSITE" id="PS51779"/>
    </source>
</evidence>
<dbReference type="EMBL" id="CP118101">
    <property type="protein sequence ID" value="WDH81523.1"/>
    <property type="molecule type" value="Genomic_DNA"/>
</dbReference>
<dbReference type="GO" id="GO:0043093">
    <property type="term" value="P:FtsZ-dependent cytokinesis"/>
    <property type="evidence" value="ECO:0007669"/>
    <property type="project" value="UniProtKB-UniRule"/>
</dbReference>
<dbReference type="HAMAP" id="MF_00912">
    <property type="entry name" value="DivIB"/>
    <property type="match status" value="1"/>
</dbReference>
<evidence type="ECO:0000313" key="11">
    <source>
        <dbReference type="EMBL" id="WDH81523.1"/>
    </source>
</evidence>
<sequence>MPKGQIPALKKESTPKMKTSRKIIFILVLLFIVIFAVIFFRSPVSKISQVQIEGNVFSTREEILSKSGLEVGSPFFGADASDIEEGLEDSPLISEATVDKQFPGFITIHVKEYETVAYELGSDGQIQAILSSGASVNLEGRGIAVEKPILTQWKADDPLKTELSNVLKEIPNELTTDISEILPSPTPSFPDRIKLYTKSQFEVITTISLLGDKVSYLNQVIETEEPGLITMLEADSYEPFQPDEEDTGEDEAGSTS</sequence>
<keyword evidence="5 8" id="KW-1133">Transmembrane helix</keyword>
<dbReference type="InterPro" id="IPR034746">
    <property type="entry name" value="POTRA"/>
</dbReference>
<dbReference type="Gene3D" id="3.10.20.310">
    <property type="entry name" value="membrane protein fhac"/>
    <property type="match status" value="1"/>
</dbReference>
<proteinExistence type="inferred from homology"/>
<evidence type="ECO:0000256" key="7">
    <source>
        <dbReference type="ARBA" id="ARBA00023306"/>
    </source>
</evidence>
<evidence type="ECO:0000256" key="2">
    <source>
        <dbReference type="ARBA" id="ARBA00022475"/>
    </source>
</evidence>
<dbReference type="GO" id="GO:0032153">
    <property type="term" value="C:cell division site"/>
    <property type="evidence" value="ECO:0007669"/>
    <property type="project" value="UniProtKB-UniRule"/>
</dbReference>
<evidence type="ECO:0000256" key="3">
    <source>
        <dbReference type="ARBA" id="ARBA00022618"/>
    </source>
</evidence>
<dbReference type="RefSeq" id="WP_274358958.1">
    <property type="nucleotide sequence ID" value="NZ_CP118101.1"/>
</dbReference>
<keyword evidence="2 8" id="KW-1003">Cell membrane</keyword>
<reference evidence="11" key="1">
    <citation type="submission" date="2023-02" db="EMBL/GenBank/DDBJ databases">
        <title>Pathogen: clinical or host-associated sample.</title>
        <authorList>
            <person name="Hergert J."/>
            <person name="Casey R."/>
            <person name="Wagner J."/>
            <person name="Young E.L."/>
            <person name="Oakeson K.F."/>
        </authorList>
    </citation>
    <scope>NUCLEOTIDE SEQUENCE</scope>
    <source>
        <strain evidence="11">2022CK-00830</strain>
    </source>
</reference>
<evidence type="ECO:0000256" key="1">
    <source>
        <dbReference type="ARBA" id="ARBA00004370"/>
    </source>
</evidence>
<comment type="similarity">
    <text evidence="8">Belongs to the FtsQ/DivIB family. DivIB subfamily.</text>
</comment>
<gene>
    <name evidence="8" type="primary">divIB</name>
    <name evidence="11" type="ORF">PUW23_18630</name>
</gene>
<dbReference type="Pfam" id="PF08478">
    <property type="entry name" value="POTRA_1"/>
    <property type="match status" value="1"/>
</dbReference>
<feature type="transmembrane region" description="Helical" evidence="8">
    <location>
        <begin position="21"/>
        <end position="40"/>
    </location>
</feature>
<dbReference type="InterPro" id="IPR026580">
    <property type="entry name" value="DivIB"/>
</dbReference>